<evidence type="ECO:0000313" key="2">
    <source>
        <dbReference type="Proteomes" id="UP000516384"/>
    </source>
</evidence>
<dbReference type="RefSeq" id="WP_190297260.1">
    <property type="nucleotide sequence ID" value="NZ_CP061172.1"/>
</dbReference>
<accession>A0A7H0Y2Q0</accession>
<proteinExistence type="predicted"/>
<organism evidence="1 2">
    <name type="scientific">Paenibacillus peoriae</name>
    <dbReference type="NCBI Taxonomy" id="59893"/>
    <lineage>
        <taxon>Bacteria</taxon>
        <taxon>Bacillati</taxon>
        <taxon>Bacillota</taxon>
        <taxon>Bacilli</taxon>
        <taxon>Bacillales</taxon>
        <taxon>Paenibacillaceae</taxon>
        <taxon>Paenibacillus</taxon>
    </lineage>
</organism>
<dbReference type="Proteomes" id="UP000516384">
    <property type="component" value="Chromosome"/>
</dbReference>
<name>A0A7H0Y2Q0_9BACL</name>
<evidence type="ECO:0000313" key="1">
    <source>
        <dbReference type="EMBL" id="QNR65358.1"/>
    </source>
</evidence>
<gene>
    <name evidence="1" type="ORF">IAQ67_15800</name>
</gene>
<sequence length="248" mass="28965">MTIEQSTKDVIASKLQDGTVEKLVERNFEKSVDAALGDLFSSYGDITKIIKDKLKSILVPYIENYNYSDYIIKLDDVLVEVLKHSSFDNKTILENFKDLMTPEEKLKTITVSELFERWTKYVAENVSTDDLEVITDDGVYYQNIDVKFEVDFCEGKSWDSYEYGTIYFECEQDEDVNFSIGLKRWKERSGKGWDIQYDKTPELRSLKILNEFELLIMKLTQNYTEIIIDEEFGEDEVRPKAEPEATFS</sequence>
<protein>
    <submittedName>
        <fullName evidence="1">Uncharacterized protein</fullName>
    </submittedName>
</protein>
<dbReference type="AlphaFoldDB" id="A0A7H0Y2Q0"/>
<dbReference type="EMBL" id="CP061172">
    <property type="protein sequence ID" value="QNR65358.1"/>
    <property type="molecule type" value="Genomic_DNA"/>
</dbReference>
<reference evidence="1 2" key="1">
    <citation type="submission" date="2020-09" db="EMBL/GenBank/DDBJ databases">
        <title>Characterization of Paenibacillus peoriae strain ZF390 with broad-spectrum antimicrobial activity as a potential biocontrol agent.</title>
        <authorList>
            <person name="Li L."/>
            <person name="Zhao Y."/>
            <person name="Li B."/>
            <person name="Xie X."/>
        </authorList>
    </citation>
    <scope>NUCLEOTIDE SEQUENCE [LARGE SCALE GENOMIC DNA]</scope>
    <source>
        <strain evidence="1 2">ZF390</strain>
    </source>
</reference>